<evidence type="ECO:0000313" key="5">
    <source>
        <dbReference type="EMBL" id="EEF26454.1"/>
    </source>
</evidence>
<dbReference type="PANTHER" id="PTHR33678:SF1">
    <property type="entry name" value="BLL1576 PROTEIN"/>
    <property type="match status" value="1"/>
</dbReference>
<feature type="region of interest" description="Disordered" evidence="1">
    <location>
        <begin position="80"/>
        <end position="120"/>
    </location>
</feature>
<evidence type="ECO:0008006" key="7">
    <source>
        <dbReference type="Google" id="ProtNLM"/>
    </source>
</evidence>
<dbReference type="Pfam" id="PF13005">
    <property type="entry name" value="zf-IS66"/>
    <property type="match status" value="1"/>
</dbReference>
<dbReference type="Proteomes" id="UP000008311">
    <property type="component" value="Unassembled WGS sequence"/>
</dbReference>
<dbReference type="InParanoid" id="B9TCG2"/>
<evidence type="ECO:0000256" key="1">
    <source>
        <dbReference type="SAM" id="MobiDB-lite"/>
    </source>
</evidence>
<dbReference type="EMBL" id="EQ977249">
    <property type="protein sequence ID" value="EEF26454.1"/>
    <property type="molecule type" value="Genomic_DNA"/>
</dbReference>
<protein>
    <recommendedName>
        <fullName evidence="7">Transposase</fullName>
    </recommendedName>
</protein>
<feature type="domain" description="Transposase IS66 zinc-finger binding" evidence="3">
    <location>
        <begin position="118"/>
        <end position="162"/>
    </location>
</feature>
<name>B9TCG2_RICCO</name>
<sequence>MDHIATSLPDDISALKAMVLARDEHVATLQERLASRESEIEHLKLMLAKLRRMQFGRKSEKLAHQIEQLELRLEDLEADEGAAAAAEPKKARQPRQNTGRKSLPDHLEREERVHQPAEESCPDCGGTLKLLGEDVSEQLEYVRAHFRVIRHRRPKLACSCCDCIVQAAAPSRPIERGLPGPALLAHIATSKFAYHIPLYRQSVMYARDGVEIEPGIMGYWLGALSWLFTPLLEAARRYVLGGGKLHVDDTKLPVLAPGNGKTKTGYLWVYARDDRASGSGEPPAVWFAFSPDRGGEHPQRHLAHFTGLLQADGFAGFAELYRKGRITEIACWAHYPERGFIWRATCAAPACRRWRLRALGIISSYAQIPVGAVGDAHADSDAHKFWRGSLCRGS</sequence>
<dbReference type="InterPro" id="IPR004291">
    <property type="entry name" value="Transposase_IS66_central"/>
</dbReference>
<feature type="domain" description="Transposase IS66 central" evidence="2">
    <location>
        <begin position="176"/>
        <end position="335"/>
    </location>
</feature>
<dbReference type="InterPro" id="IPR052344">
    <property type="entry name" value="Transposase-related"/>
</dbReference>
<evidence type="ECO:0000313" key="6">
    <source>
        <dbReference type="Proteomes" id="UP000008311"/>
    </source>
</evidence>
<evidence type="ECO:0000259" key="3">
    <source>
        <dbReference type="Pfam" id="PF13005"/>
    </source>
</evidence>
<gene>
    <name evidence="5" type="ORF">RCOM_0378390</name>
</gene>
<dbReference type="Pfam" id="PF03050">
    <property type="entry name" value="DDE_Tnp_IS66"/>
    <property type="match status" value="1"/>
</dbReference>
<feature type="compositionally biased region" description="Basic and acidic residues" evidence="1">
    <location>
        <begin position="102"/>
        <end position="117"/>
    </location>
</feature>
<reference evidence="6" key="1">
    <citation type="journal article" date="2010" name="Nat. Biotechnol.">
        <title>Draft genome sequence of the oilseed species Ricinus communis.</title>
        <authorList>
            <person name="Chan A.P."/>
            <person name="Crabtree J."/>
            <person name="Zhao Q."/>
            <person name="Lorenzi H."/>
            <person name="Orvis J."/>
            <person name="Puiu D."/>
            <person name="Melake-Berhan A."/>
            <person name="Jones K.M."/>
            <person name="Redman J."/>
            <person name="Chen G."/>
            <person name="Cahoon E.B."/>
            <person name="Gedil M."/>
            <person name="Stanke M."/>
            <person name="Haas B.J."/>
            <person name="Wortman J.R."/>
            <person name="Fraser-Liggett C.M."/>
            <person name="Ravel J."/>
            <person name="Rabinowicz P.D."/>
        </authorList>
    </citation>
    <scope>NUCLEOTIDE SEQUENCE [LARGE SCALE GENOMIC DNA]</scope>
    <source>
        <strain evidence="6">cv. Hale</strain>
    </source>
</reference>
<dbReference type="PANTHER" id="PTHR33678">
    <property type="entry name" value="BLL1576 PROTEIN"/>
    <property type="match status" value="1"/>
</dbReference>
<organism evidence="5 6">
    <name type="scientific">Ricinus communis</name>
    <name type="common">Castor bean</name>
    <dbReference type="NCBI Taxonomy" id="3988"/>
    <lineage>
        <taxon>Eukaryota</taxon>
        <taxon>Viridiplantae</taxon>
        <taxon>Streptophyta</taxon>
        <taxon>Embryophyta</taxon>
        <taxon>Tracheophyta</taxon>
        <taxon>Spermatophyta</taxon>
        <taxon>Magnoliopsida</taxon>
        <taxon>eudicotyledons</taxon>
        <taxon>Gunneridae</taxon>
        <taxon>Pentapetalae</taxon>
        <taxon>rosids</taxon>
        <taxon>fabids</taxon>
        <taxon>Malpighiales</taxon>
        <taxon>Euphorbiaceae</taxon>
        <taxon>Acalyphoideae</taxon>
        <taxon>Acalypheae</taxon>
        <taxon>Ricinus</taxon>
    </lineage>
</organism>
<proteinExistence type="predicted"/>
<accession>B9TCG2</accession>
<dbReference type="Pfam" id="PF13007">
    <property type="entry name" value="LZ_Tnp_IS66"/>
    <property type="match status" value="1"/>
</dbReference>
<dbReference type="NCBIfam" id="NF033517">
    <property type="entry name" value="transpos_IS66"/>
    <property type="match status" value="1"/>
</dbReference>
<evidence type="ECO:0000259" key="2">
    <source>
        <dbReference type="Pfam" id="PF03050"/>
    </source>
</evidence>
<feature type="domain" description="Transposase TnpC homeodomain" evidence="4">
    <location>
        <begin position="42"/>
        <end position="111"/>
    </location>
</feature>
<dbReference type="InterPro" id="IPR024474">
    <property type="entry name" value="Znf_dom_IS66"/>
</dbReference>
<dbReference type="STRING" id="3988.B9TCG2"/>
<dbReference type="AlphaFoldDB" id="B9TCG2"/>
<keyword evidence="6" id="KW-1185">Reference proteome</keyword>
<evidence type="ECO:0000259" key="4">
    <source>
        <dbReference type="Pfam" id="PF13007"/>
    </source>
</evidence>
<dbReference type="InterPro" id="IPR024463">
    <property type="entry name" value="Transposase_TnpC_homeodom"/>
</dbReference>